<dbReference type="Gene3D" id="1.10.287.70">
    <property type="match status" value="1"/>
</dbReference>
<gene>
    <name evidence="9" type="ORF">MAM1_0003d00384</name>
</gene>
<dbReference type="GO" id="GO:0030007">
    <property type="term" value="P:intracellular potassium ion homeostasis"/>
    <property type="evidence" value="ECO:0007669"/>
    <property type="project" value="TreeGrafter"/>
</dbReference>
<feature type="transmembrane region" description="Helical" evidence="8">
    <location>
        <begin position="391"/>
        <end position="411"/>
    </location>
</feature>
<sequence length="1203" mass="137531">MQRRKLSTSVMEHVKNITLATETTSANAIASDTIAMKTARCKQMSEYNQRLKAYASKFRKRDQSQLNAVAIIEEMKEKGFQPTSQTYLQLLMGISLQRHRTHKQNQRMELWFEEFLRLELLKRNPWPKLKKAVMAMSFKGHPNMKAMFLKLDSQHTVQDSACWNAAIVGCVRDGQLLDAEELLALAQERKLANSESYQILIDAHLYLQDQPSASRIFSLMIQHNVAADLPIFELFITYYMSLPTNDDTFHTLDRLWQAVMLTSTGNIPDDMIFKLLSYYGSHGELSRGEQVYLDVKSRQQRLDRQCLGQLNKIIIGFSNRRQLPSALSLMYDLLGQGYNPSSRVLYKIIRACKDVGDREAAQQLLSTIQEQEKMKRFTGALYRFWDTRIHFLELHYLYILFIIFFFSGLYYCEPGTDWNYIDALFMATTGSTDTGLNTIAMSAMSTYHMVLLYISSFLGSHVTVSFVVVMVRRYYFSKRFEKELEYNKKRKEEYKQQKLLREQQAQEREEQQRFSSDGSSTTTNTTKASRKTEIIAGPIRRRMSMLSVRSTPAHSSRKLSFFNLKKRGSYDTHATRTRDIVVHHPNYNYGDSGTDSTSPSDTNFSSIQMDHYPNSEDQQQEKSEAANDDDGNNHNHNVECIASTHPCDTTPCNSKRNSNVSSDDNLSQEHEEAAMSFLDDQDEKPVNNTSNTTNTNNNNQQITFREDTNVLRERERRKLLQNRNEDSNIEQLPLHRTNSEYEIMRQPSAKHELTKNERYRIGGTEYRALEMLARIVPLYYLGFIIGFGFFFRIYVAASTYAQEVLATSNPTGPVEPWFFSFFMSLSSFTNLGLNHLDASMAPFQNAPAPLIMAILLILVGNTAFAILLRFIIWICYVLTPERKVMRRETFRYLLDHPRRCYTTLFPSTQTWWLFIVLIAITLVELICFLALNYWLPVLAGISWGSRFLDGLFQSVATRNAGFSVVSLADLNPGAQLVYIIAMYISVYPVAISMRNSNIYQERALGIFRGEDEEPVKFSDDDLAEAPFIKLKRHSTMTSIAQGTKKLLKGPDFFVITQIQRQLTSDICWVITGIFCICVIEAESIMSPSPVTIATVIYECVSAFGNVGASTGYPNTATSQAAQYRTLSKLVLIVLMYRGRHRGLPASIDRSILLPSDALAEKEKEDEIRRRNTSVSLQVVSDSAVSSGVQGSPDHLIYTRSCTL</sequence>
<keyword evidence="2" id="KW-0813">Transport</keyword>
<dbReference type="GO" id="GO:1990573">
    <property type="term" value="P:potassium ion import across plasma membrane"/>
    <property type="evidence" value="ECO:0007669"/>
    <property type="project" value="TreeGrafter"/>
</dbReference>
<accession>A0A0C9LZW5</accession>
<keyword evidence="5" id="KW-0406">Ion transport</keyword>
<feature type="transmembrane region" description="Helical" evidence="8">
    <location>
        <begin position="974"/>
        <end position="993"/>
    </location>
</feature>
<comment type="subcellular location">
    <subcellularLocation>
        <location evidence="1">Membrane</location>
        <topology evidence="1">Multi-pass membrane protein</topology>
    </subcellularLocation>
</comment>
<dbReference type="PANTHER" id="PTHR31064">
    <property type="entry name" value="POTASSIUM TRANSPORT PROTEIN DDB_G0292412-RELATED"/>
    <property type="match status" value="1"/>
</dbReference>
<feature type="compositionally biased region" description="Basic and acidic residues" evidence="7">
    <location>
        <begin position="619"/>
        <end position="637"/>
    </location>
</feature>
<dbReference type="InterPro" id="IPR051143">
    <property type="entry name" value="TrkH_K-transport"/>
</dbReference>
<dbReference type="STRING" id="91626.A0A0C9LZW5"/>
<keyword evidence="3 8" id="KW-0812">Transmembrane</keyword>
<evidence type="ECO:0000256" key="2">
    <source>
        <dbReference type="ARBA" id="ARBA00022448"/>
    </source>
</evidence>
<feature type="transmembrane region" description="Helical" evidence="8">
    <location>
        <begin position="848"/>
        <end position="879"/>
    </location>
</feature>
<evidence type="ECO:0000313" key="9">
    <source>
        <dbReference type="EMBL" id="GAN00956.1"/>
    </source>
</evidence>
<feature type="compositionally biased region" description="Polar residues" evidence="7">
    <location>
        <begin position="646"/>
        <end position="665"/>
    </location>
</feature>
<protein>
    <submittedName>
        <fullName evidence="9">Potassium ion transporter</fullName>
    </submittedName>
</protein>
<evidence type="ECO:0000313" key="10">
    <source>
        <dbReference type="Proteomes" id="UP000053815"/>
    </source>
</evidence>
<feature type="compositionally biased region" description="Low complexity" evidence="7">
    <location>
        <begin position="513"/>
        <end position="527"/>
    </location>
</feature>
<name>A0A0C9LZW5_9FUNG</name>
<keyword evidence="4 8" id="KW-1133">Transmembrane helix</keyword>
<organism evidence="9">
    <name type="scientific">Mucor ambiguus</name>
    <dbReference type="NCBI Taxonomy" id="91626"/>
    <lineage>
        <taxon>Eukaryota</taxon>
        <taxon>Fungi</taxon>
        <taxon>Fungi incertae sedis</taxon>
        <taxon>Mucoromycota</taxon>
        <taxon>Mucoromycotina</taxon>
        <taxon>Mucoromycetes</taxon>
        <taxon>Mucorales</taxon>
        <taxon>Mucorineae</taxon>
        <taxon>Mucoraceae</taxon>
        <taxon>Mucor</taxon>
    </lineage>
</organism>
<dbReference type="AlphaFoldDB" id="A0A0C9LZW5"/>
<feature type="transmembrane region" description="Helical" evidence="8">
    <location>
        <begin position="450"/>
        <end position="471"/>
    </location>
</feature>
<reference evidence="9" key="1">
    <citation type="submission" date="2014-09" db="EMBL/GenBank/DDBJ databases">
        <title>Draft genome sequence of an oleaginous Mucoromycotina fungus Mucor ambiguus NBRC6742.</title>
        <authorList>
            <person name="Takeda I."/>
            <person name="Yamane N."/>
            <person name="Morita T."/>
            <person name="Tamano K."/>
            <person name="Machida M."/>
            <person name="Baker S."/>
            <person name="Koike H."/>
        </authorList>
    </citation>
    <scope>NUCLEOTIDE SEQUENCE</scope>
    <source>
        <strain evidence="9">NBRC 6742</strain>
    </source>
</reference>
<dbReference type="Proteomes" id="UP000053815">
    <property type="component" value="Unassembled WGS sequence"/>
</dbReference>
<feature type="compositionally biased region" description="Low complexity" evidence="7">
    <location>
        <begin position="687"/>
        <end position="699"/>
    </location>
</feature>
<dbReference type="Gene3D" id="1.25.40.10">
    <property type="entry name" value="Tetratricopeptide repeat domain"/>
    <property type="match status" value="1"/>
</dbReference>
<keyword evidence="6 8" id="KW-0472">Membrane</keyword>
<dbReference type="GO" id="GO:0005886">
    <property type="term" value="C:plasma membrane"/>
    <property type="evidence" value="ECO:0007669"/>
    <property type="project" value="TreeGrafter"/>
</dbReference>
<proteinExistence type="predicted"/>
<dbReference type="EMBL" id="DF836292">
    <property type="protein sequence ID" value="GAN00956.1"/>
    <property type="molecule type" value="Genomic_DNA"/>
</dbReference>
<feature type="compositionally biased region" description="Low complexity" evidence="7">
    <location>
        <begin position="590"/>
        <end position="602"/>
    </location>
</feature>
<dbReference type="Pfam" id="PF02386">
    <property type="entry name" value="TrkH"/>
    <property type="match status" value="1"/>
</dbReference>
<evidence type="ECO:0000256" key="6">
    <source>
        <dbReference type="ARBA" id="ARBA00023136"/>
    </source>
</evidence>
<dbReference type="GO" id="GO:0140107">
    <property type="term" value="F:high-affinity potassium ion transmembrane transporter activity"/>
    <property type="evidence" value="ECO:0007669"/>
    <property type="project" value="TreeGrafter"/>
</dbReference>
<keyword evidence="10" id="KW-1185">Reference proteome</keyword>
<evidence type="ECO:0000256" key="5">
    <source>
        <dbReference type="ARBA" id="ARBA00023065"/>
    </source>
</evidence>
<feature type="transmembrane region" description="Helical" evidence="8">
    <location>
        <begin position="911"/>
        <end position="935"/>
    </location>
</feature>
<evidence type="ECO:0000256" key="7">
    <source>
        <dbReference type="SAM" id="MobiDB-lite"/>
    </source>
</evidence>
<dbReference type="PANTHER" id="PTHR31064:SF30">
    <property type="entry name" value="HIGH-AFFINITY POTASSIUM TRANSPORT PROTEIN-RELATED"/>
    <property type="match status" value="1"/>
</dbReference>
<dbReference type="InterPro" id="IPR003445">
    <property type="entry name" value="Cat_transpt"/>
</dbReference>
<feature type="region of interest" description="Disordered" evidence="7">
    <location>
        <begin position="584"/>
        <end position="702"/>
    </location>
</feature>
<feature type="transmembrane region" description="Helical" evidence="8">
    <location>
        <begin position="778"/>
        <end position="797"/>
    </location>
</feature>
<feature type="region of interest" description="Disordered" evidence="7">
    <location>
        <begin position="501"/>
        <end position="536"/>
    </location>
</feature>
<evidence type="ECO:0000256" key="8">
    <source>
        <dbReference type="SAM" id="Phobius"/>
    </source>
</evidence>
<evidence type="ECO:0000256" key="1">
    <source>
        <dbReference type="ARBA" id="ARBA00004141"/>
    </source>
</evidence>
<dbReference type="InterPro" id="IPR011990">
    <property type="entry name" value="TPR-like_helical_dom_sf"/>
</dbReference>
<evidence type="ECO:0000256" key="3">
    <source>
        <dbReference type="ARBA" id="ARBA00022692"/>
    </source>
</evidence>
<feature type="compositionally biased region" description="Basic and acidic residues" evidence="7">
    <location>
        <begin position="501"/>
        <end position="512"/>
    </location>
</feature>
<dbReference type="OrthoDB" id="9999863at2759"/>
<evidence type="ECO:0000256" key="4">
    <source>
        <dbReference type="ARBA" id="ARBA00022989"/>
    </source>
</evidence>